<comment type="similarity">
    <text evidence="2 3">Belongs to the glutamine synthetase family.</text>
</comment>
<dbReference type="SUPFAM" id="SSF55931">
    <property type="entry name" value="Glutamine synthetase/guanido kinase"/>
    <property type="match status" value="1"/>
</dbReference>
<reference evidence="5 6" key="1">
    <citation type="submission" date="2014-04" db="EMBL/GenBank/DDBJ databases">
        <authorList>
            <consortium name="DOE Joint Genome Institute"/>
            <person name="Kuo A."/>
            <person name="Kohler A."/>
            <person name="Nagy L.G."/>
            <person name="Floudas D."/>
            <person name="Copeland A."/>
            <person name="Barry K.W."/>
            <person name="Cichocki N."/>
            <person name="Veneault-Fourrey C."/>
            <person name="LaButti K."/>
            <person name="Lindquist E.A."/>
            <person name="Lipzen A."/>
            <person name="Lundell T."/>
            <person name="Morin E."/>
            <person name="Murat C."/>
            <person name="Sun H."/>
            <person name="Tunlid A."/>
            <person name="Henrissat B."/>
            <person name="Grigoriev I.V."/>
            <person name="Hibbett D.S."/>
            <person name="Martin F."/>
            <person name="Nordberg H.P."/>
            <person name="Cantor M.N."/>
            <person name="Hua S.X."/>
        </authorList>
    </citation>
    <scope>NUCLEOTIDE SEQUENCE [LARGE SCALE GENOMIC DNA]</scope>
    <source>
        <strain evidence="5 6">Foug A</strain>
    </source>
</reference>
<dbReference type="Pfam" id="PF00120">
    <property type="entry name" value="Gln-synt_C"/>
    <property type="match status" value="1"/>
</dbReference>
<dbReference type="Gene3D" id="3.30.590.10">
    <property type="entry name" value="Glutamine synthetase/guanido kinase, catalytic domain"/>
    <property type="match status" value="1"/>
</dbReference>
<protein>
    <recommendedName>
        <fullName evidence="4">GS catalytic domain-containing protein</fullName>
    </recommendedName>
</protein>
<dbReference type="PROSITE" id="PS51987">
    <property type="entry name" value="GS_CATALYTIC"/>
    <property type="match status" value="1"/>
</dbReference>
<proteinExistence type="inferred from homology"/>
<dbReference type="HOGENOM" id="CLU_017290_6_2_1"/>
<dbReference type="GO" id="GO:0004356">
    <property type="term" value="F:glutamine synthetase activity"/>
    <property type="evidence" value="ECO:0007669"/>
    <property type="project" value="InterPro"/>
</dbReference>
<dbReference type="Proteomes" id="UP000053989">
    <property type="component" value="Unassembled WGS sequence"/>
</dbReference>
<dbReference type="EMBL" id="KN822128">
    <property type="protein sequence ID" value="KIM55766.1"/>
    <property type="molecule type" value="Genomic_DNA"/>
</dbReference>
<dbReference type="PANTHER" id="PTHR43785:SF2">
    <property type="entry name" value="TYPE-1 GLUTAMINE SYNTHETASE 1"/>
    <property type="match status" value="1"/>
</dbReference>
<evidence type="ECO:0000256" key="2">
    <source>
        <dbReference type="PROSITE-ProRule" id="PRU01331"/>
    </source>
</evidence>
<organism evidence="5 6">
    <name type="scientific">Scleroderma citrinum Foug A</name>
    <dbReference type="NCBI Taxonomy" id="1036808"/>
    <lineage>
        <taxon>Eukaryota</taxon>
        <taxon>Fungi</taxon>
        <taxon>Dikarya</taxon>
        <taxon>Basidiomycota</taxon>
        <taxon>Agaricomycotina</taxon>
        <taxon>Agaricomycetes</taxon>
        <taxon>Agaricomycetidae</taxon>
        <taxon>Boletales</taxon>
        <taxon>Sclerodermatineae</taxon>
        <taxon>Sclerodermataceae</taxon>
        <taxon>Scleroderma</taxon>
    </lineage>
</organism>
<dbReference type="AlphaFoldDB" id="A0A0C3DI77"/>
<evidence type="ECO:0000256" key="1">
    <source>
        <dbReference type="ARBA" id="ARBA00022598"/>
    </source>
</evidence>
<evidence type="ECO:0000259" key="4">
    <source>
        <dbReference type="PROSITE" id="PS51987"/>
    </source>
</evidence>
<reference evidence="6" key="2">
    <citation type="submission" date="2015-01" db="EMBL/GenBank/DDBJ databases">
        <title>Evolutionary Origins and Diversification of the Mycorrhizal Mutualists.</title>
        <authorList>
            <consortium name="DOE Joint Genome Institute"/>
            <consortium name="Mycorrhizal Genomics Consortium"/>
            <person name="Kohler A."/>
            <person name="Kuo A."/>
            <person name="Nagy L.G."/>
            <person name="Floudas D."/>
            <person name="Copeland A."/>
            <person name="Barry K.W."/>
            <person name="Cichocki N."/>
            <person name="Veneault-Fourrey C."/>
            <person name="LaButti K."/>
            <person name="Lindquist E.A."/>
            <person name="Lipzen A."/>
            <person name="Lundell T."/>
            <person name="Morin E."/>
            <person name="Murat C."/>
            <person name="Riley R."/>
            <person name="Ohm R."/>
            <person name="Sun H."/>
            <person name="Tunlid A."/>
            <person name="Henrissat B."/>
            <person name="Grigoriev I.V."/>
            <person name="Hibbett D.S."/>
            <person name="Martin F."/>
        </authorList>
    </citation>
    <scope>NUCLEOTIDE SEQUENCE [LARGE SCALE GENOMIC DNA]</scope>
    <source>
        <strain evidence="6">Foug A</strain>
    </source>
</reference>
<gene>
    <name evidence="5" type="ORF">SCLCIDRAFT_1220939</name>
</gene>
<feature type="domain" description="GS catalytic" evidence="4">
    <location>
        <begin position="1"/>
        <end position="266"/>
    </location>
</feature>
<evidence type="ECO:0000256" key="3">
    <source>
        <dbReference type="RuleBase" id="RU000384"/>
    </source>
</evidence>
<dbReference type="STRING" id="1036808.A0A0C3DI77"/>
<keyword evidence="6" id="KW-1185">Reference proteome</keyword>
<evidence type="ECO:0000313" key="6">
    <source>
        <dbReference type="Proteomes" id="UP000053989"/>
    </source>
</evidence>
<sequence length="266" mass="29330">MFHSESAPGQYEVVTGPLPPLEAADALVHTRETIYNIARKHGLRATLAPRLHIDGGSGAHTHISVHPTTGSSLPSRSYPSLLTAHEYHFLAGLMTHISSVVAFTLPLPQSYARMQDGIWSGGTWVCWGIDHREAPVRLANPSSPHSRNFEIRSVDGTANPYFVLSGLLSAGIIGIRDELALEMERCGERAAAKMSEAERAEKGITKQLPLDLESARRCLLEDHKIGEFIGEDVVKKFVVVNKTLERFMQPEDEDEVVTIARLVETY</sequence>
<keyword evidence="1" id="KW-0436">Ligase</keyword>
<dbReference type="SMART" id="SM01230">
    <property type="entry name" value="Gln-synt_C"/>
    <property type="match status" value="1"/>
</dbReference>
<dbReference type="InterPro" id="IPR014746">
    <property type="entry name" value="Gln_synth/guanido_kin_cat_dom"/>
</dbReference>
<dbReference type="InterPro" id="IPR008146">
    <property type="entry name" value="Gln_synth_cat_dom"/>
</dbReference>
<dbReference type="InParanoid" id="A0A0C3DI77"/>
<accession>A0A0C3DI77</accession>
<dbReference type="OrthoDB" id="3364440at2759"/>
<evidence type="ECO:0000313" key="5">
    <source>
        <dbReference type="EMBL" id="KIM55766.1"/>
    </source>
</evidence>
<dbReference type="PANTHER" id="PTHR43785">
    <property type="entry name" value="GAMMA-GLUTAMYLPUTRESCINE SYNTHETASE"/>
    <property type="match status" value="1"/>
</dbReference>
<name>A0A0C3DI77_9AGAM</name>